<evidence type="ECO:0000256" key="2">
    <source>
        <dbReference type="ARBA" id="ARBA00022723"/>
    </source>
</evidence>
<evidence type="ECO:0000259" key="4">
    <source>
        <dbReference type="PROSITE" id="PS51819"/>
    </source>
</evidence>
<dbReference type="InterPro" id="IPR029068">
    <property type="entry name" value="Glyas_Bleomycin-R_OHBP_Dase"/>
</dbReference>
<keyword evidence="6" id="KW-1185">Reference proteome</keyword>
<dbReference type="InterPro" id="IPR017515">
    <property type="entry name" value="MeMalonyl-CoA_epimerase"/>
</dbReference>
<evidence type="ECO:0000256" key="1">
    <source>
        <dbReference type="ARBA" id="ARBA00009308"/>
    </source>
</evidence>
<reference evidence="5" key="3">
    <citation type="submission" date="2025-09" db="UniProtKB">
        <authorList>
            <consortium name="Ensembl"/>
        </authorList>
    </citation>
    <scope>IDENTIFICATION</scope>
</reference>
<dbReference type="GO" id="GO:0004493">
    <property type="term" value="F:methylmalonyl-CoA epimerase activity"/>
    <property type="evidence" value="ECO:0007669"/>
    <property type="project" value="TreeGrafter"/>
</dbReference>
<dbReference type="Gene3D" id="3.10.180.10">
    <property type="entry name" value="2,3-Dihydroxybiphenyl 1,2-Dioxygenase, domain 1"/>
    <property type="match status" value="1"/>
</dbReference>
<proteinExistence type="inferred from homology"/>
<dbReference type="NCBIfam" id="TIGR03081">
    <property type="entry name" value="metmalonyl_epim"/>
    <property type="match status" value="1"/>
</dbReference>
<reference evidence="5" key="2">
    <citation type="submission" date="2025-08" db="UniProtKB">
        <authorList>
            <consortium name="Ensembl"/>
        </authorList>
    </citation>
    <scope>IDENTIFICATION</scope>
</reference>
<protein>
    <submittedName>
        <fullName evidence="5">Methylmalonyl-CoA epimerase</fullName>
    </submittedName>
</protein>
<dbReference type="GO" id="GO:0005739">
    <property type="term" value="C:mitochondrion"/>
    <property type="evidence" value="ECO:0007669"/>
    <property type="project" value="TreeGrafter"/>
</dbReference>
<comment type="similarity">
    <text evidence="1">Belongs to the methylmalonyl-CoA epimerase family.</text>
</comment>
<dbReference type="Ensembl" id="ENSSSUT00005028992.1">
    <property type="protein sequence ID" value="ENSSSUP00005025347.1"/>
    <property type="gene ID" value="ENSSSUG00005016506.1"/>
</dbReference>
<dbReference type="GO" id="GO:0046491">
    <property type="term" value="P:L-methylmalonyl-CoA metabolic process"/>
    <property type="evidence" value="ECO:0007669"/>
    <property type="project" value="TreeGrafter"/>
</dbReference>
<organism evidence="5 6">
    <name type="scientific">Suricata suricatta</name>
    <name type="common">Meerkat</name>
    <dbReference type="NCBI Taxonomy" id="37032"/>
    <lineage>
        <taxon>Eukaryota</taxon>
        <taxon>Metazoa</taxon>
        <taxon>Chordata</taxon>
        <taxon>Craniata</taxon>
        <taxon>Vertebrata</taxon>
        <taxon>Euteleostomi</taxon>
        <taxon>Mammalia</taxon>
        <taxon>Eutheria</taxon>
        <taxon>Laurasiatheria</taxon>
        <taxon>Carnivora</taxon>
        <taxon>Feliformia</taxon>
        <taxon>Herpestidae</taxon>
        <taxon>Suricata</taxon>
    </lineage>
</organism>
<feature type="domain" description="VOC" evidence="4">
    <location>
        <begin position="49"/>
        <end position="179"/>
    </location>
</feature>
<dbReference type="PANTHER" id="PTHR43048:SF3">
    <property type="entry name" value="METHYLMALONYL-COA EPIMERASE, MITOCHONDRIAL"/>
    <property type="match status" value="1"/>
</dbReference>
<dbReference type="PROSITE" id="PS51819">
    <property type="entry name" value="VOC"/>
    <property type="match status" value="1"/>
</dbReference>
<evidence type="ECO:0000313" key="6">
    <source>
        <dbReference type="Proteomes" id="UP000472268"/>
    </source>
</evidence>
<dbReference type="Proteomes" id="UP000472268">
    <property type="component" value="Chromosome 9"/>
</dbReference>
<feature type="signal peptide" evidence="3">
    <location>
        <begin position="1"/>
        <end position="16"/>
    </location>
</feature>
<dbReference type="GO" id="GO:0046872">
    <property type="term" value="F:metal ion binding"/>
    <property type="evidence" value="ECO:0007669"/>
    <property type="project" value="UniProtKB-KW"/>
</dbReference>
<name>A0A673UVL5_SURSU</name>
<dbReference type="OMA" id="CIEVFYF"/>
<keyword evidence="2" id="KW-0479">Metal-binding</keyword>
<dbReference type="CDD" id="cd07249">
    <property type="entry name" value="MMCE"/>
    <property type="match status" value="1"/>
</dbReference>
<sequence>MAGLLKTAVAAAGALGLFTRLQTSAPKVNAFSTSQSSYQVAGPMWNLGRLNHVAIAVPDLEKASAFYKNVLGAQVSEVVPVPEHRVSVVFVNLGNTKMELLHPLGDDSPIAGFLQKNKAGGIHHVCIEVFYFNVWCFQFLFKTTYCHCHQKLVLSSLKGMVILVLLKGGSNSIFSFPIENYK</sequence>
<dbReference type="PANTHER" id="PTHR43048">
    <property type="entry name" value="METHYLMALONYL-COA EPIMERASE"/>
    <property type="match status" value="1"/>
</dbReference>
<reference evidence="5 6" key="1">
    <citation type="submission" date="2019-05" db="EMBL/GenBank/DDBJ databases">
        <title>A Chromosome-scale Meerkat (S. suricatta) Genome Assembly.</title>
        <authorList>
            <person name="Dudchenko O."/>
            <person name="Lieberman Aiden E."/>
            <person name="Tung J."/>
            <person name="Barreiro L.B."/>
            <person name="Clutton-Brock T.H."/>
        </authorList>
    </citation>
    <scope>NUCLEOTIDE SEQUENCE [LARGE SCALE GENOMIC DNA]</scope>
</reference>
<dbReference type="InterPro" id="IPR051785">
    <property type="entry name" value="MMCE/EMCE_epimerase"/>
</dbReference>
<accession>A0A673UVL5</accession>
<dbReference type="Pfam" id="PF13669">
    <property type="entry name" value="Glyoxalase_4"/>
    <property type="match status" value="1"/>
</dbReference>
<feature type="chain" id="PRO_5025684486" evidence="3">
    <location>
        <begin position="17"/>
        <end position="182"/>
    </location>
</feature>
<dbReference type="SUPFAM" id="SSF54593">
    <property type="entry name" value="Glyoxalase/Bleomycin resistance protein/Dihydroxybiphenyl dioxygenase"/>
    <property type="match status" value="1"/>
</dbReference>
<evidence type="ECO:0000313" key="5">
    <source>
        <dbReference type="Ensembl" id="ENSSSUP00005025347.1"/>
    </source>
</evidence>
<keyword evidence="3" id="KW-0732">Signal</keyword>
<evidence type="ECO:0000256" key="3">
    <source>
        <dbReference type="SAM" id="SignalP"/>
    </source>
</evidence>
<dbReference type="AlphaFoldDB" id="A0A673UVL5"/>
<dbReference type="InterPro" id="IPR037523">
    <property type="entry name" value="VOC_core"/>
</dbReference>